<dbReference type="Pfam" id="PF13505">
    <property type="entry name" value="OMP_b-brl"/>
    <property type="match status" value="1"/>
</dbReference>
<sequence>MQFRTTLLPGLLAGALPLAGVAQVAAPAAPKAGYFVGLSAAVSGYQLPTGSYANVISPMPTVGAQLRPRWAVQASALYFQQNDSYGYTGLLFINGGLHQGVSVSTSRRHTVAVPVLARYTLTRRSAQHFQVDVLAGATVVRSTYRSSGTATDSLQNVVYNNDFRTAETGIYFTLGPGLRYRLGQQFALTGDLGFNFLLNSRPASHANGPTSATLTLGLRYRFARG</sequence>
<evidence type="ECO:0000313" key="5">
    <source>
        <dbReference type="Proteomes" id="UP000245999"/>
    </source>
</evidence>
<proteinExistence type="predicted"/>
<dbReference type="Gene3D" id="2.40.160.20">
    <property type="match status" value="1"/>
</dbReference>
<organism evidence="4 5">
    <name type="scientific">Hymenobacter nivis</name>
    <dbReference type="NCBI Taxonomy" id="1850093"/>
    <lineage>
        <taxon>Bacteria</taxon>
        <taxon>Pseudomonadati</taxon>
        <taxon>Bacteroidota</taxon>
        <taxon>Cytophagia</taxon>
        <taxon>Cytophagales</taxon>
        <taxon>Hymenobacteraceae</taxon>
        <taxon>Hymenobacter</taxon>
    </lineage>
</organism>
<dbReference type="SUPFAM" id="SSF56925">
    <property type="entry name" value="OMPA-like"/>
    <property type="match status" value="1"/>
</dbReference>
<dbReference type="RefSeq" id="WP_109656546.1">
    <property type="nucleotide sequence ID" value="NZ_CP029145.1"/>
</dbReference>
<protein>
    <recommendedName>
        <fullName evidence="3">Outer membrane protein beta-barrel domain-containing protein</fullName>
    </recommendedName>
</protein>
<feature type="domain" description="Outer membrane protein beta-barrel" evidence="3">
    <location>
        <begin position="15"/>
        <end position="222"/>
    </location>
</feature>
<evidence type="ECO:0000259" key="3">
    <source>
        <dbReference type="Pfam" id="PF13505"/>
    </source>
</evidence>
<evidence type="ECO:0000256" key="2">
    <source>
        <dbReference type="SAM" id="SignalP"/>
    </source>
</evidence>
<evidence type="ECO:0000256" key="1">
    <source>
        <dbReference type="ARBA" id="ARBA00022729"/>
    </source>
</evidence>
<dbReference type="OrthoDB" id="886433at2"/>
<feature type="chain" id="PRO_5016284460" description="Outer membrane protein beta-barrel domain-containing protein" evidence="2">
    <location>
        <begin position="25"/>
        <end position="225"/>
    </location>
</feature>
<feature type="signal peptide" evidence="2">
    <location>
        <begin position="1"/>
        <end position="24"/>
    </location>
</feature>
<dbReference type="Proteomes" id="UP000245999">
    <property type="component" value="Chromosome"/>
</dbReference>
<keyword evidence="1 2" id="KW-0732">Signal</keyword>
<accession>A0A2Z3GHL8</accession>
<reference evidence="5" key="1">
    <citation type="submission" date="2018-04" db="EMBL/GenBank/DDBJ databases">
        <title>Complete genome of Antarctic heterotrophic bacterium Hymenobacter nivis.</title>
        <authorList>
            <person name="Terashima M."/>
        </authorList>
    </citation>
    <scope>NUCLEOTIDE SEQUENCE [LARGE SCALE GENOMIC DNA]</scope>
    <source>
        <strain evidence="5">NBRC 111535</strain>
    </source>
</reference>
<dbReference type="AlphaFoldDB" id="A0A2Z3GHL8"/>
<keyword evidence="5" id="KW-1185">Reference proteome</keyword>
<dbReference type="InterPro" id="IPR027385">
    <property type="entry name" value="Beta-barrel_OMP"/>
</dbReference>
<dbReference type="KEGG" id="hnv:DDQ68_12140"/>
<dbReference type="EMBL" id="CP029145">
    <property type="protein sequence ID" value="AWM33469.1"/>
    <property type="molecule type" value="Genomic_DNA"/>
</dbReference>
<evidence type="ECO:0000313" key="4">
    <source>
        <dbReference type="EMBL" id="AWM33469.1"/>
    </source>
</evidence>
<name>A0A2Z3GHL8_9BACT</name>
<dbReference type="InterPro" id="IPR011250">
    <property type="entry name" value="OMP/PagP_B-barrel"/>
</dbReference>
<gene>
    <name evidence="4" type="ORF">DDQ68_12140</name>
</gene>